<keyword evidence="1" id="KW-1133">Transmembrane helix</keyword>
<dbReference type="EMBL" id="GBRH01236240">
    <property type="protein sequence ID" value="JAD61655.1"/>
    <property type="molecule type" value="Transcribed_RNA"/>
</dbReference>
<name>A0A0A9BKD1_ARUDO</name>
<sequence>MSFRTSTVRLVLYSFVALVNMLSSPYWYL</sequence>
<evidence type="ECO:0000256" key="1">
    <source>
        <dbReference type="SAM" id="Phobius"/>
    </source>
</evidence>
<accession>A0A0A9BKD1</accession>
<protein>
    <submittedName>
        <fullName evidence="2">Uncharacterized protein</fullName>
    </submittedName>
</protein>
<keyword evidence="1" id="KW-0812">Transmembrane</keyword>
<proteinExistence type="predicted"/>
<dbReference type="AlphaFoldDB" id="A0A0A9BKD1"/>
<keyword evidence="1" id="KW-0472">Membrane</keyword>
<reference evidence="2" key="2">
    <citation type="journal article" date="2015" name="Data Brief">
        <title>Shoot transcriptome of the giant reed, Arundo donax.</title>
        <authorList>
            <person name="Barrero R.A."/>
            <person name="Guerrero F.D."/>
            <person name="Moolhuijzen P."/>
            <person name="Goolsby J.A."/>
            <person name="Tidwell J."/>
            <person name="Bellgard S.E."/>
            <person name="Bellgard M.I."/>
        </authorList>
    </citation>
    <scope>NUCLEOTIDE SEQUENCE</scope>
    <source>
        <tissue evidence="2">Shoot tissue taken approximately 20 cm above the soil surface</tissue>
    </source>
</reference>
<evidence type="ECO:0000313" key="2">
    <source>
        <dbReference type="EMBL" id="JAD61655.1"/>
    </source>
</evidence>
<organism evidence="2">
    <name type="scientific">Arundo donax</name>
    <name type="common">Giant reed</name>
    <name type="synonym">Donax arundinaceus</name>
    <dbReference type="NCBI Taxonomy" id="35708"/>
    <lineage>
        <taxon>Eukaryota</taxon>
        <taxon>Viridiplantae</taxon>
        <taxon>Streptophyta</taxon>
        <taxon>Embryophyta</taxon>
        <taxon>Tracheophyta</taxon>
        <taxon>Spermatophyta</taxon>
        <taxon>Magnoliopsida</taxon>
        <taxon>Liliopsida</taxon>
        <taxon>Poales</taxon>
        <taxon>Poaceae</taxon>
        <taxon>PACMAD clade</taxon>
        <taxon>Arundinoideae</taxon>
        <taxon>Arundineae</taxon>
        <taxon>Arundo</taxon>
    </lineage>
</organism>
<feature type="transmembrane region" description="Helical" evidence="1">
    <location>
        <begin position="7"/>
        <end position="28"/>
    </location>
</feature>
<reference evidence="2" key="1">
    <citation type="submission" date="2014-09" db="EMBL/GenBank/DDBJ databases">
        <authorList>
            <person name="Magalhaes I.L.F."/>
            <person name="Oliveira U."/>
            <person name="Santos F.R."/>
            <person name="Vidigal T.H.D.A."/>
            <person name="Brescovit A.D."/>
            <person name="Santos A.J."/>
        </authorList>
    </citation>
    <scope>NUCLEOTIDE SEQUENCE</scope>
    <source>
        <tissue evidence="2">Shoot tissue taken approximately 20 cm above the soil surface</tissue>
    </source>
</reference>